<name>A0A927M1Z2_9ACTN</name>
<protein>
    <submittedName>
        <fullName evidence="3">Ribose/xylose/arabinose/galactoside ABC-type transport system permease subunit</fullName>
    </submittedName>
</protein>
<keyword evidence="4" id="KW-1185">Reference proteome</keyword>
<feature type="transmembrane region" description="Helical" evidence="2">
    <location>
        <begin position="291"/>
        <end position="317"/>
    </location>
</feature>
<feature type="compositionally biased region" description="Polar residues" evidence="1">
    <location>
        <begin position="437"/>
        <end position="446"/>
    </location>
</feature>
<feature type="transmembrane region" description="Helical" evidence="2">
    <location>
        <begin position="378"/>
        <end position="398"/>
    </location>
</feature>
<accession>A0A927M1Z2</accession>
<feature type="transmembrane region" description="Helical" evidence="2">
    <location>
        <begin position="187"/>
        <end position="209"/>
    </location>
</feature>
<keyword evidence="2" id="KW-0472">Membrane</keyword>
<feature type="transmembrane region" description="Helical" evidence="2">
    <location>
        <begin position="329"/>
        <end position="348"/>
    </location>
</feature>
<dbReference type="EMBL" id="JADBEB010000001">
    <property type="protein sequence ID" value="MBE1486519.1"/>
    <property type="molecule type" value="Genomic_DNA"/>
</dbReference>
<evidence type="ECO:0000256" key="2">
    <source>
        <dbReference type="SAM" id="Phobius"/>
    </source>
</evidence>
<sequence>MAYDDSIYRRRETGSMDPAGAGGREDPRYGAADPGYGTADPGYDDTDSRASSGHVMGRFMDGQPAEPAGRFEPDEPVRRRTVPPAALENVFDDPAHGEPGRDRIVVHLLWELVLLVAVAALAFLCNRDYPDLVRGARLESLLVFGAAIGLLTLAAALTLRSGAPNLALGPVAVAAALHFAENSDRGVVAAMLPATVAAVVLGLVVSLLVAGFHVPAWAATLAAGLAAIVFIEQRTAPVDVQGDYDPTQHAIYLFGGFAAVAVLAGLFGTLKTVRRTVGRFRPVGDPALRRGTAAGVIVTLSTVISMVFAVVAGMLLAAGSSGPVAPTTGIEWTGLAMGAALIGGASAFGRRGGIAGGLLATVALTLFIQYADERNLDIALSAVAAVVVAVGLLVTRLVETYGRPRPVVGRTEEWEEEPAPASTTSWEAARTQPPEPWTSSLPNQPTDNRADRWGGDRWGGSDR</sequence>
<feature type="compositionally biased region" description="Basic and acidic residues" evidence="1">
    <location>
        <begin position="1"/>
        <end position="14"/>
    </location>
</feature>
<organism evidence="3 4">
    <name type="scientific">Plantactinospora soyae</name>
    <dbReference type="NCBI Taxonomy" id="1544732"/>
    <lineage>
        <taxon>Bacteria</taxon>
        <taxon>Bacillati</taxon>
        <taxon>Actinomycetota</taxon>
        <taxon>Actinomycetes</taxon>
        <taxon>Micromonosporales</taxon>
        <taxon>Micromonosporaceae</taxon>
        <taxon>Plantactinospora</taxon>
    </lineage>
</organism>
<feature type="compositionally biased region" description="Basic and acidic residues" evidence="1">
    <location>
        <begin position="448"/>
        <end position="463"/>
    </location>
</feature>
<dbReference type="AlphaFoldDB" id="A0A927M1Z2"/>
<feature type="region of interest" description="Disordered" evidence="1">
    <location>
        <begin position="1"/>
        <end position="55"/>
    </location>
</feature>
<feature type="region of interest" description="Disordered" evidence="1">
    <location>
        <begin position="409"/>
        <end position="463"/>
    </location>
</feature>
<comment type="caution">
    <text evidence="3">The sequence shown here is derived from an EMBL/GenBank/DDBJ whole genome shotgun (WGS) entry which is preliminary data.</text>
</comment>
<feature type="transmembrane region" description="Helical" evidence="2">
    <location>
        <begin position="355"/>
        <end position="372"/>
    </location>
</feature>
<keyword evidence="2" id="KW-1133">Transmembrane helix</keyword>
<keyword evidence="2" id="KW-0812">Transmembrane</keyword>
<feature type="transmembrane region" description="Helical" evidence="2">
    <location>
        <begin position="138"/>
        <end position="159"/>
    </location>
</feature>
<feature type="transmembrane region" description="Helical" evidence="2">
    <location>
        <begin position="214"/>
        <end position="231"/>
    </location>
</feature>
<feature type="transmembrane region" description="Helical" evidence="2">
    <location>
        <begin position="251"/>
        <end position="270"/>
    </location>
</feature>
<reference evidence="3" key="1">
    <citation type="submission" date="2020-10" db="EMBL/GenBank/DDBJ databases">
        <title>Sequencing the genomes of 1000 actinobacteria strains.</title>
        <authorList>
            <person name="Klenk H.-P."/>
        </authorList>
    </citation>
    <scope>NUCLEOTIDE SEQUENCE</scope>
    <source>
        <strain evidence="3">DSM 46832</strain>
    </source>
</reference>
<feature type="transmembrane region" description="Helical" evidence="2">
    <location>
        <begin position="104"/>
        <end position="126"/>
    </location>
</feature>
<dbReference type="Proteomes" id="UP000649753">
    <property type="component" value="Unassembled WGS sequence"/>
</dbReference>
<gene>
    <name evidence="3" type="ORF">H4W31_002157</name>
</gene>
<evidence type="ECO:0000256" key="1">
    <source>
        <dbReference type="SAM" id="MobiDB-lite"/>
    </source>
</evidence>
<proteinExistence type="predicted"/>
<evidence type="ECO:0000313" key="4">
    <source>
        <dbReference type="Proteomes" id="UP000649753"/>
    </source>
</evidence>
<evidence type="ECO:0000313" key="3">
    <source>
        <dbReference type="EMBL" id="MBE1486519.1"/>
    </source>
</evidence>